<dbReference type="InterPro" id="IPR014001">
    <property type="entry name" value="Helicase_ATP-bd"/>
</dbReference>
<dbReference type="PANTHER" id="PTHR47963">
    <property type="entry name" value="DEAD-BOX ATP-DEPENDENT RNA HELICASE 47, MITOCHONDRIAL"/>
    <property type="match status" value="1"/>
</dbReference>
<keyword evidence="2 6" id="KW-0378">Hydrolase</keyword>
<dbReference type="InterPro" id="IPR050547">
    <property type="entry name" value="DEAD_box_RNA_helicases"/>
</dbReference>
<evidence type="ECO:0000259" key="8">
    <source>
        <dbReference type="PROSITE" id="PS51194"/>
    </source>
</evidence>
<dbReference type="Gene3D" id="3.40.50.300">
    <property type="entry name" value="P-loop containing nucleotide triphosphate hydrolases"/>
    <property type="match status" value="2"/>
</dbReference>
<reference evidence="10 11" key="1">
    <citation type="submission" date="2017-04" db="EMBL/GenBank/DDBJ databases">
        <authorList>
            <person name="Afonso C.L."/>
            <person name="Miller P.J."/>
            <person name="Scott M.A."/>
            <person name="Spackman E."/>
            <person name="Goraichik I."/>
            <person name="Dimitrov K.M."/>
            <person name="Suarez D.L."/>
            <person name="Swayne D.E."/>
        </authorList>
    </citation>
    <scope>NUCLEOTIDE SEQUENCE [LARGE SCALE GENOMIC DNA]</scope>
    <source>
        <strain evidence="10 11">DSM 12555</strain>
    </source>
</reference>
<dbReference type="GO" id="GO:0033592">
    <property type="term" value="F:RNA strand annealing activity"/>
    <property type="evidence" value="ECO:0007669"/>
    <property type="project" value="TreeGrafter"/>
</dbReference>
<dbReference type="GO" id="GO:0005524">
    <property type="term" value="F:ATP binding"/>
    <property type="evidence" value="ECO:0007669"/>
    <property type="project" value="UniProtKB-KW"/>
</dbReference>
<feature type="domain" description="Helicase ATP-binding" evidence="7">
    <location>
        <begin position="34"/>
        <end position="206"/>
    </location>
</feature>
<dbReference type="RefSeq" id="WP_084115120.1">
    <property type="nucleotide sequence ID" value="NZ_FWXH01000004.1"/>
</dbReference>
<evidence type="ECO:0000313" key="11">
    <source>
        <dbReference type="Proteomes" id="UP000192468"/>
    </source>
</evidence>
<organism evidence="10 11">
    <name type="scientific">Clostridium acidisoli DSM 12555</name>
    <dbReference type="NCBI Taxonomy" id="1121291"/>
    <lineage>
        <taxon>Bacteria</taxon>
        <taxon>Bacillati</taxon>
        <taxon>Bacillota</taxon>
        <taxon>Clostridia</taxon>
        <taxon>Eubacteriales</taxon>
        <taxon>Clostridiaceae</taxon>
        <taxon>Clostridium</taxon>
    </lineage>
</organism>
<dbReference type="GO" id="GO:0016787">
    <property type="term" value="F:hydrolase activity"/>
    <property type="evidence" value="ECO:0007669"/>
    <property type="project" value="UniProtKB-KW"/>
</dbReference>
<dbReference type="InterPro" id="IPR044742">
    <property type="entry name" value="DEAD/DEAH_RhlB"/>
</dbReference>
<dbReference type="CDD" id="cd18787">
    <property type="entry name" value="SF2_C_DEAD"/>
    <property type="match status" value="1"/>
</dbReference>
<dbReference type="GO" id="GO:0009409">
    <property type="term" value="P:response to cold"/>
    <property type="evidence" value="ECO:0007669"/>
    <property type="project" value="TreeGrafter"/>
</dbReference>
<keyword evidence="11" id="KW-1185">Reference proteome</keyword>
<dbReference type="OrthoDB" id="9805696at2"/>
<evidence type="ECO:0000259" key="7">
    <source>
        <dbReference type="PROSITE" id="PS51192"/>
    </source>
</evidence>
<dbReference type="PROSITE" id="PS51194">
    <property type="entry name" value="HELICASE_CTER"/>
    <property type="match status" value="1"/>
</dbReference>
<evidence type="ECO:0000256" key="5">
    <source>
        <dbReference type="PROSITE-ProRule" id="PRU00552"/>
    </source>
</evidence>
<dbReference type="GO" id="GO:0005829">
    <property type="term" value="C:cytosol"/>
    <property type="evidence" value="ECO:0007669"/>
    <property type="project" value="TreeGrafter"/>
</dbReference>
<keyword evidence="3 6" id="KW-0347">Helicase</keyword>
<dbReference type="Pfam" id="PF00270">
    <property type="entry name" value="DEAD"/>
    <property type="match status" value="1"/>
</dbReference>
<accession>A0A1W1XFA9</accession>
<evidence type="ECO:0000256" key="2">
    <source>
        <dbReference type="ARBA" id="ARBA00022801"/>
    </source>
</evidence>
<dbReference type="InterPro" id="IPR011545">
    <property type="entry name" value="DEAD/DEAH_box_helicase_dom"/>
</dbReference>
<dbReference type="STRING" id="1121291.SAMN02745134_01631"/>
<sequence>MNNLFEELGLKHPLPEGLTQLEITKPTDIQSKVIPMAITNKDIIAKSQTGSGKTLAYLLPLFEKIDVTKREMQAIILAPTHELVMQVYKTITSLVDASGIELKAASVIGETNINRQIEKLKEKPHIIVGTPGRTLELIKRRKLSAHTIKTIVIDEADNLLDSNNIDTIKSIIKTTLKERQLLLFSATISDKTIATAKNFMSEPVVVTSEDKNQVNSNIAHYYFTCDKRDKIEVLRKLVHAINPQKALVFINKSDDIEITTSKLKYHKLSVEGIHGTNIKEHRKKALDDFRNGKIQLLVSSDIAARGLDIKGITHVFNLDLPEHPTNYLHRVGRCGREKEEGLAITIATPNELSLLNKYEKTFNIKIEHKDMYKGKIINCKTK</sequence>
<dbReference type="Proteomes" id="UP000192468">
    <property type="component" value="Unassembled WGS sequence"/>
</dbReference>
<evidence type="ECO:0000259" key="9">
    <source>
        <dbReference type="PROSITE" id="PS51195"/>
    </source>
</evidence>
<evidence type="ECO:0000256" key="4">
    <source>
        <dbReference type="ARBA" id="ARBA00022840"/>
    </source>
</evidence>
<evidence type="ECO:0000256" key="6">
    <source>
        <dbReference type="RuleBase" id="RU000492"/>
    </source>
</evidence>
<dbReference type="PROSITE" id="PS00039">
    <property type="entry name" value="DEAD_ATP_HELICASE"/>
    <property type="match status" value="1"/>
</dbReference>
<dbReference type="SMART" id="SM00487">
    <property type="entry name" value="DEXDc"/>
    <property type="match status" value="1"/>
</dbReference>
<dbReference type="Pfam" id="PF00271">
    <property type="entry name" value="Helicase_C"/>
    <property type="match status" value="1"/>
</dbReference>
<comment type="similarity">
    <text evidence="6">Belongs to the DEAD box helicase family.</text>
</comment>
<gene>
    <name evidence="10" type="ORF">SAMN02745134_01631</name>
</gene>
<evidence type="ECO:0000256" key="3">
    <source>
        <dbReference type="ARBA" id="ARBA00022806"/>
    </source>
</evidence>
<feature type="short sequence motif" description="Q motif" evidence="5">
    <location>
        <begin position="3"/>
        <end position="31"/>
    </location>
</feature>
<dbReference type="GO" id="GO:0005840">
    <property type="term" value="C:ribosome"/>
    <property type="evidence" value="ECO:0007669"/>
    <property type="project" value="TreeGrafter"/>
</dbReference>
<proteinExistence type="inferred from homology"/>
<dbReference type="EMBL" id="FWXH01000004">
    <property type="protein sequence ID" value="SMC22517.1"/>
    <property type="molecule type" value="Genomic_DNA"/>
</dbReference>
<dbReference type="SUPFAM" id="SSF52540">
    <property type="entry name" value="P-loop containing nucleoside triphosphate hydrolases"/>
    <property type="match status" value="1"/>
</dbReference>
<protein>
    <submittedName>
        <fullName evidence="10">Superfamily II DNA and RNA helicase</fullName>
    </submittedName>
</protein>
<evidence type="ECO:0000256" key="1">
    <source>
        <dbReference type="ARBA" id="ARBA00022741"/>
    </source>
</evidence>
<name>A0A1W1XFA9_9CLOT</name>
<dbReference type="InterPro" id="IPR001650">
    <property type="entry name" value="Helicase_C-like"/>
</dbReference>
<keyword evidence="4 6" id="KW-0067">ATP-binding</keyword>
<dbReference type="PROSITE" id="PS51192">
    <property type="entry name" value="HELICASE_ATP_BIND_1"/>
    <property type="match status" value="1"/>
</dbReference>
<dbReference type="InterPro" id="IPR027417">
    <property type="entry name" value="P-loop_NTPase"/>
</dbReference>
<feature type="domain" description="Helicase C-terminal" evidence="8">
    <location>
        <begin position="233"/>
        <end position="377"/>
    </location>
</feature>
<keyword evidence="1 6" id="KW-0547">Nucleotide-binding</keyword>
<dbReference type="CDD" id="cd00268">
    <property type="entry name" value="DEADc"/>
    <property type="match status" value="1"/>
</dbReference>
<dbReference type="GO" id="GO:0003724">
    <property type="term" value="F:RNA helicase activity"/>
    <property type="evidence" value="ECO:0007669"/>
    <property type="project" value="InterPro"/>
</dbReference>
<dbReference type="AlphaFoldDB" id="A0A1W1XFA9"/>
<dbReference type="SMART" id="SM00490">
    <property type="entry name" value="HELICc"/>
    <property type="match status" value="1"/>
</dbReference>
<dbReference type="InterPro" id="IPR000629">
    <property type="entry name" value="RNA-helicase_DEAD-box_CS"/>
</dbReference>
<evidence type="ECO:0000313" key="10">
    <source>
        <dbReference type="EMBL" id="SMC22517.1"/>
    </source>
</evidence>
<feature type="domain" description="DEAD-box RNA helicase Q" evidence="9">
    <location>
        <begin position="3"/>
        <end position="31"/>
    </location>
</feature>
<dbReference type="PANTHER" id="PTHR47963:SF7">
    <property type="entry name" value="ATP-DEPENDENT RNA HELICASE YFML-RELATED"/>
    <property type="match status" value="1"/>
</dbReference>
<dbReference type="PROSITE" id="PS51195">
    <property type="entry name" value="Q_MOTIF"/>
    <property type="match status" value="1"/>
</dbReference>
<dbReference type="InterPro" id="IPR014014">
    <property type="entry name" value="RNA_helicase_DEAD_Q_motif"/>
</dbReference>